<dbReference type="GO" id="GO:0005840">
    <property type="term" value="C:ribosome"/>
    <property type="evidence" value="ECO:0007669"/>
    <property type="project" value="UniProtKB-KW"/>
</dbReference>
<dbReference type="Proteomes" id="UP000184932">
    <property type="component" value="Unassembled WGS sequence"/>
</dbReference>
<keyword evidence="1" id="KW-0808">Transferase</keyword>
<evidence type="ECO:0000256" key="2">
    <source>
        <dbReference type="ARBA" id="ARBA00023315"/>
    </source>
</evidence>
<dbReference type="CDD" id="cd04301">
    <property type="entry name" value="NAT_SF"/>
    <property type="match status" value="1"/>
</dbReference>
<dbReference type="GO" id="GO:0016747">
    <property type="term" value="F:acyltransferase activity, transferring groups other than amino-acyl groups"/>
    <property type="evidence" value="ECO:0007669"/>
    <property type="project" value="InterPro"/>
</dbReference>
<dbReference type="AlphaFoldDB" id="A0A1N6G8T6"/>
<evidence type="ECO:0000313" key="4">
    <source>
        <dbReference type="EMBL" id="SIO03894.1"/>
    </source>
</evidence>
<reference evidence="5" key="1">
    <citation type="submission" date="2016-11" db="EMBL/GenBank/DDBJ databases">
        <authorList>
            <person name="Varghese N."/>
            <person name="Submissions S."/>
        </authorList>
    </citation>
    <scope>NUCLEOTIDE SEQUENCE [LARGE SCALE GENOMIC DNA]</scope>
    <source>
        <strain evidence="5">DSM 29440</strain>
    </source>
</reference>
<dbReference type="EMBL" id="FSRL01000001">
    <property type="protein sequence ID" value="SIO03894.1"/>
    <property type="molecule type" value="Genomic_DNA"/>
</dbReference>
<feature type="domain" description="N-acetyltransferase" evidence="3">
    <location>
        <begin position="3"/>
        <end position="171"/>
    </location>
</feature>
<name>A0A1N6G8T6_9RHOB</name>
<dbReference type="SUPFAM" id="SSF55729">
    <property type="entry name" value="Acyl-CoA N-acyltransferases (Nat)"/>
    <property type="match status" value="1"/>
</dbReference>
<proteinExistence type="predicted"/>
<keyword evidence="4" id="KW-0689">Ribosomal protein</keyword>
<dbReference type="InterPro" id="IPR050832">
    <property type="entry name" value="Bact_Acetyltransf"/>
</dbReference>
<dbReference type="InterPro" id="IPR000182">
    <property type="entry name" value="GNAT_dom"/>
</dbReference>
<keyword evidence="5" id="KW-1185">Reference proteome</keyword>
<organism evidence="4 5">
    <name type="scientific">Vannielia litorea</name>
    <dbReference type="NCBI Taxonomy" id="1217970"/>
    <lineage>
        <taxon>Bacteria</taxon>
        <taxon>Pseudomonadati</taxon>
        <taxon>Pseudomonadota</taxon>
        <taxon>Alphaproteobacteria</taxon>
        <taxon>Rhodobacterales</taxon>
        <taxon>Paracoccaceae</taxon>
        <taxon>Vannielia</taxon>
    </lineage>
</organism>
<dbReference type="PANTHER" id="PTHR43877:SF1">
    <property type="entry name" value="ACETYLTRANSFERASE"/>
    <property type="match status" value="1"/>
</dbReference>
<dbReference type="PANTHER" id="PTHR43877">
    <property type="entry name" value="AMINOALKYLPHOSPHONATE N-ACETYLTRANSFERASE-RELATED-RELATED"/>
    <property type="match status" value="1"/>
</dbReference>
<dbReference type="InterPro" id="IPR016181">
    <property type="entry name" value="Acyl_CoA_acyltransferase"/>
</dbReference>
<gene>
    <name evidence="4" type="ORF">SAMN05444002_2291</name>
</gene>
<dbReference type="PROSITE" id="PS51186">
    <property type="entry name" value="GNAT"/>
    <property type="match status" value="1"/>
</dbReference>
<dbReference type="Pfam" id="PF00583">
    <property type="entry name" value="Acetyltransf_1"/>
    <property type="match status" value="1"/>
</dbReference>
<dbReference type="Gene3D" id="3.40.630.30">
    <property type="match status" value="1"/>
</dbReference>
<dbReference type="STRING" id="1217970.SAMN05444002_2291"/>
<keyword evidence="4" id="KW-0687">Ribonucleoprotein</keyword>
<sequence length="175" mass="18517">MTAAIRPATRDDAPALAEAQVAAWHATYPGMVPPPMLEAMTVARRAPLWVRILEAGQSVTLVSEAGGLTGFVSVGAQRTERHKATYAGEIYALYIHPEAQGQGHGAALMRAGAARLRAAGHGAASLWVMSGNARARRFYEHLGGALLEEQTVPVEGGSFDEVAYGWRDLSPLAGK</sequence>
<evidence type="ECO:0000256" key="1">
    <source>
        <dbReference type="ARBA" id="ARBA00022679"/>
    </source>
</evidence>
<evidence type="ECO:0000313" key="5">
    <source>
        <dbReference type="Proteomes" id="UP000184932"/>
    </source>
</evidence>
<keyword evidence="2" id="KW-0012">Acyltransferase</keyword>
<protein>
    <submittedName>
        <fullName evidence="4">Ribosomal protein S18 acetylase RimI</fullName>
    </submittedName>
</protein>
<evidence type="ECO:0000259" key="3">
    <source>
        <dbReference type="PROSITE" id="PS51186"/>
    </source>
</evidence>
<accession>A0A1N6G8T6</accession>